<dbReference type="GO" id="GO:0003848">
    <property type="term" value="F:2-amino-4-hydroxy-6-hydroxymethyldihydropteridine diphosphokinase activity"/>
    <property type="evidence" value="ECO:0007669"/>
    <property type="project" value="UniProtKB-EC"/>
</dbReference>
<protein>
    <recommendedName>
        <fullName evidence="2">2-amino-4-hydroxy-6-hydroxymethyldihydropteridine diphosphokinase</fullName>
        <ecNumber evidence="2">2.7.6.3</ecNumber>
    </recommendedName>
</protein>
<comment type="caution">
    <text evidence="9">The sequence shown here is derived from an EMBL/GenBank/DDBJ whole genome shotgun (WGS) entry which is preliminary data.</text>
</comment>
<dbReference type="AlphaFoldDB" id="A0A956N7H2"/>
<evidence type="ECO:0000256" key="1">
    <source>
        <dbReference type="ARBA" id="ARBA00005051"/>
    </source>
</evidence>
<evidence type="ECO:0000256" key="4">
    <source>
        <dbReference type="ARBA" id="ARBA00022741"/>
    </source>
</evidence>
<dbReference type="Proteomes" id="UP000739538">
    <property type="component" value="Unassembled WGS sequence"/>
</dbReference>
<keyword evidence="6" id="KW-0067">ATP-binding</keyword>
<dbReference type="InterPro" id="IPR000550">
    <property type="entry name" value="Hppk"/>
</dbReference>
<keyword evidence="3 9" id="KW-0808">Transferase</keyword>
<dbReference type="NCBIfam" id="TIGR01498">
    <property type="entry name" value="folK"/>
    <property type="match status" value="1"/>
</dbReference>
<name>A0A956N7H2_UNCEI</name>
<dbReference type="EC" id="2.7.6.3" evidence="2"/>
<dbReference type="PANTHER" id="PTHR43071">
    <property type="entry name" value="2-AMINO-4-HYDROXY-6-HYDROXYMETHYLDIHYDROPTERIDINE PYROPHOSPHOKINASE"/>
    <property type="match status" value="1"/>
</dbReference>
<keyword evidence="5" id="KW-0418">Kinase</keyword>
<dbReference type="GO" id="GO:0016301">
    <property type="term" value="F:kinase activity"/>
    <property type="evidence" value="ECO:0007669"/>
    <property type="project" value="UniProtKB-KW"/>
</dbReference>
<evidence type="ECO:0000259" key="8">
    <source>
        <dbReference type="PROSITE" id="PS00794"/>
    </source>
</evidence>
<dbReference type="GO" id="GO:0046656">
    <property type="term" value="P:folic acid biosynthetic process"/>
    <property type="evidence" value="ECO:0007669"/>
    <property type="project" value="UniProtKB-KW"/>
</dbReference>
<dbReference type="PROSITE" id="PS00794">
    <property type="entry name" value="HPPK"/>
    <property type="match status" value="1"/>
</dbReference>
<dbReference type="SUPFAM" id="SSF55083">
    <property type="entry name" value="6-hydroxymethyl-7,8-dihydropterin pyrophosphokinase, HPPK"/>
    <property type="match status" value="1"/>
</dbReference>
<dbReference type="CDD" id="cd00483">
    <property type="entry name" value="HPPK"/>
    <property type="match status" value="1"/>
</dbReference>
<accession>A0A956N7H2</accession>
<dbReference type="GO" id="GO:0005524">
    <property type="term" value="F:ATP binding"/>
    <property type="evidence" value="ECO:0007669"/>
    <property type="project" value="UniProtKB-KW"/>
</dbReference>
<organism evidence="9 10">
    <name type="scientific">Eiseniibacteriota bacterium</name>
    <dbReference type="NCBI Taxonomy" id="2212470"/>
    <lineage>
        <taxon>Bacteria</taxon>
        <taxon>Candidatus Eiseniibacteriota</taxon>
    </lineage>
</organism>
<evidence type="ECO:0000256" key="3">
    <source>
        <dbReference type="ARBA" id="ARBA00022679"/>
    </source>
</evidence>
<comment type="pathway">
    <text evidence="1">Cofactor biosynthesis; tetrahydrofolate biosynthesis; 2-amino-4-hydroxy-6-hydroxymethyl-7,8-dihydropteridine diphosphate from 7,8-dihydroneopterin triphosphate: step 4/4.</text>
</comment>
<evidence type="ECO:0000256" key="7">
    <source>
        <dbReference type="ARBA" id="ARBA00022909"/>
    </source>
</evidence>
<proteinExistence type="predicted"/>
<keyword evidence="7" id="KW-0289">Folate biosynthesis</keyword>
<dbReference type="InterPro" id="IPR035907">
    <property type="entry name" value="Hppk_sf"/>
</dbReference>
<evidence type="ECO:0000256" key="2">
    <source>
        <dbReference type="ARBA" id="ARBA00013253"/>
    </source>
</evidence>
<dbReference type="Pfam" id="PF01288">
    <property type="entry name" value="HPPK"/>
    <property type="match status" value="1"/>
</dbReference>
<evidence type="ECO:0000313" key="9">
    <source>
        <dbReference type="EMBL" id="MCA9754165.1"/>
    </source>
</evidence>
<evidence type="ECO:0000256" key="6">
    <source>
        <dbReference type="ARBA" id="ARBA00022840"/>
    </source>
</evidence>
<reference evidence="9" key="1">
    <citation type="submission" date="2020-04" db="EMBL/GenBank/DDBJ databases">
        <authorList>
            <person name="Zhang T."/>
        </authorList>
    </citation>
    <scope>NUCLEOTIDE SEQUENCE</scope>
    <source>
        <strain evidence="9">HKST-UBA02</strain>
    </source>
</reference>
<reference evidence="9" key="2">
    <citation type="journal article" date="2021" name="Microbiome">
        <title>Successional dynamics and alternative stable states in a saline activated sludge microbial community over 9 years.</title>
        <authorList>
            <person name="Wang Y."/>
            <person name="Ye J."/>
            <person name="Ju F."/>
            <person name="Liu L."/>
            <person name="Boyd J.A."/>
            <person name="Deng Y."/>
            <person name="Parks D.H."/>
            <person name="Jiang X."/>
            <person name="Yin X."/>
            <person name="Woodcroft B.J."/>
            <person name="Tyson G.W."/>
            <person name="Hugenholtz P."/>
            <person name="Polz M.F."/>
            <person name="Zhang T."/>
        </authorList>
    </citation>
    <scope>NUCLEOTIDE SEQUENCE</scope>
    <source>
        <strain evidence="9">HKST-UBA02</strain>
    </source>
</reference>
<sequence length="220" mass="23301">MSQVWIALGSNLGDREESISRAVAKLATLDLPPSRLSHLYETAPEHGLDEPPYLNAVLQTESERDPLELLHILQRIETELGRPPVGPARSGSRTLDLDLLAAGDCIEGVDPSGNAPSGVGAPGSSGIGTSAPVCPEPESADARAELILPHPRLHLRSFVLVPLCEIDPHWRHPLLGRTAASLLAELDVPPGSVRLHGSLGLEPAGSGPYPWRQLPARGGI</sequence>
<evidence type="ECO:0000313" key="10">
    <source>
        <dbReference type="Proteomes" id="UP000739538"/>
    </source>
</evidence>
<evidence type="ECO:0000256" key="5">
    <source>
        <dbReference type="ARBA" id="ARBA00022777"/>
    </source>
</evidence>
<dbReference type="EMBL" id="JAGQHS010000001">
    <property type="protein sequence ID" value="MCA9754165.1"/>
    <property type="molecule type" value="Genomic_DNA"/>
</dbReference>
<keyword evidence="4" id="KW-0547">Nucleotide-binding</keyword>
<gene>
    <name evidence="9" type="primary">folK</name>
    <name evidence="9" type="ORF">KDA27_00065</name>
</gene>
<dbReference type="PANTHER" id="PTHR43071:SF1">
    <property type="entry name" value="2-AMINO-4-HYDROXY-6-HYDROXYMETHYLDIHYDROPTERIDINE PYROPHOSPHOKINASE"/>
    <property type="match status" value="1"/>
</dbReference>
<feature type="domain" description="7,8-dihydro-6-hydroxymethylpterin-pyrophosphokinase" evidence="8">
    <location>
        <begin position="89"/>
        <end position="100"/>
    </location>
</feature>
<dbReference type="Gene3D" id="3.30.70.560">
    <property type="entry name" value="7,8-Dihydro-6-hydroxymethylpterin-pyrophosphokinase HPPK"/>
    <property type="match status" value="1"/>
</dbReference>